<evidence type="ECO:0000256" key="2">
    <source>
        <dbReference type="ARBA" id="ARBA00004496"/>
    </source>
</evidence>
<dbReference type="Gene3D" id="2.30.310.10">
    <property type="entry name" value="ibrinogen binding protein from staphylococcus aureus domain"/>
    <property type="match status" value="1"/>
</dbReference>
<feature type="region of interest" description="Disordered" evidence="7">
    <location>
        <begin position="643"/>
        <end position="684"/>
    </location>
</feature>
<evidence type="ECO:0000256" key="4">
    <source>
        <dbReference type="ARBA" id="ARBA00022490"/>
    </source>
</evidence>
<dbReference type="NCBIfam" id="NF041120">
    <property type="entry name" value="RqcH_arch"/>
    <property type="match status" value="1"/>
</dbReference>
<evidence type="ECO:0000256" key="3">
    <source>
        <dbReference type="ARBA" id="ARBA00008318"/>
    </source>
</evidence>
<keyword evidence="11" id="KW-1185">Reference proteome</keyword>
<evidence type="ECO:0000256" key="1">
    <source>
        <dbReference type="ARBA" id="ARBA00004123"/>
    </source>
</evidence>
<dbReference type="Proteomes" id="UP000192247">
    <property type="component" value="Unassembled WGS sequence"/>
</dbReference>
<feature type="domain" description="NFACT protein C-terminal" evidence="9">
    <location>
        <begin position="869"/>
        <end position="957"/>
    </location>
</feature>
<dbReference type="Pfam" id="PF11923">
    <property type="entry name" value="NFACT-C"/>
    <property type="match status" value="1"/>
</dbReference>
<evidence type="ECO:0000259" key="9">
    <source>
        <dbReference type="Pfam" id="PF11923"/>
    </source>
</evidence>
<reference evidence="10 11" key="1">
    <citation type="journal article" date="2017" name="Gigascience">
        <title>Draft genome of the honey bee ectoparasitic mite, Tropilaelaps mercedesae, is shaped by the parasitic life history.</title>
        <authorList>
            <person name="Dong X."/>
            <person name="Armstrong S.D."/>
            <person name="Xia D."/>
            <person name="Makepeace B.L."/>
            <person name="Darby A.C."/>
            <person name="Kadowaki T."/>
        </authorList>
    </citation>
    <scope>NUCLEOTIDE SEQUENCE [LARGE SCALE GENOMIC DNA]</scope>
    <source>
        <strain evidence="10">Wuxi-XJTLU</strain>
    </source>
</reference>
<feature type="compositionally biased region" description="Polar residues" evidence="7">
    <location>
        <begin position="801"/>
        <end position="813"/>
    </location>
</feature>
<comment type="caution">
    <text evidence="10">The sequence shown here is derived from an EMBL/GenBank/DDBJ whole genome shotgun (WGS) entry which is preliminary data.</text>
</comment>
<feature type="compositionally biased region" description="Basic and acidic residues" evidence="7">
    <location>
        <begin position="827"/>
        <end position="848"/>
    </location>
</feature>
<evidence type="ECO:0000256" key="7">
    <source>
        <dbReference type="SAM" id="MobiDB-lite"/>
    </source>
</evidence>
<evidence type="ECO:0000259" key="8">
    <source>
        <dbReference type="Pfam" id="PF05670"/>
    </source>
</evidence>
<accession>A0A1V9X9K8</accession>
<dbReference type="Pfam" id="PF05833">
    <property type="entry name" value="NFACT_N"/>
    <property type="match status" value="1"/>
</dbReference>
<dbReference type="FunFam" id="2.30.310.10:FF:000001">
    <property type="entry name" value="Nuclear export mediator factor Nemf"/>
    <property type="match status" value="1"/>
</dbReference>
<gene>
    <name evidence="10" type="ORF">BIW11_04199</name>
</gene>
<dbReference type="OrthoDB" id="207084at2759"/>
<feature type="compositionally biased region" description="Polar residues" evidence="7">
    <location>
        <begin position="657"/>
        <end position="669"/>
    </location>
</feature>
<comment type="subcellular location">
    <subcellularLocation>
        <location evidence="2">Cytoplasm</location>
    </subcellularLocation>
    <subcellularLocation>
        <location evidence="1">Nucleus</location>
    </subcellularLocation>
</comment>
<evidence type="ECO:0000313" key="10">
    <source>
        <dbReference type="EMBL" id="OQR70237.1"/>
    </source>
</evidence>
<keyword evidence="5" id="KW-0175">Coiled coil</keyword>
<dbReference type="GO" id="GO:0000049">
    <property type="term" value="F:tRNA binding"/>
    <property type="evidence" value="ECO:0007669"/>
    <property type="project" value="TreeGrafter"/>
</dbReference>
<feature type="region of interest" description="Disordered" evidence="7">
    <location>
        <begin position="784"/>
        <end position="863"/>
    </location>
</feature>
<keyword evidence="4" id="KW-0963">Cytoplasm</keyword>
<sequence length="967" mass="108617">MKSRFTSADITAAVGELQRLVGMRVVQVYDVDSKTYLFKLNREEEKTILLFESGVRIHTTEYEWPKGNFPSGFSMKLRKHLNNKRIESIRQLGVDRIVDIQFGINEAAYHVIVEIYDRGNVVLTDGEYIILNILRPRQAGAEDVRFAVREKYHTTSAQSFPTVEEAEVHAWLDRAAEGDPIKKVIVPKVFCGPAVLDHCLQSRNMDVNTKIRKSLVTDDMVKRLHEAILEAHEMTDSFKNPGVCSGVITLKVEKRVQPAEDGSTEIASYDEFHPFPFKSIESRRTERFDTFLQAVDSFFSRQEEQRISMRVHNLEKEAFKKLENIKIDHEKRLSALETAQMTDVEKATLIQNNLDIVEKALLAVRSAIASQMGWDDIANIIKEARLQGDPVAGCIQQLHFERNTFSMYLSDPFDENGSAPAVVDIDIGLSAYANATKYFDKKRQAAKKQQKTLESSAKALKSAQKKTKEVLKQVELTTNIARSRKTFWFEKFFWFISSENYLVIGGRDATQNETIVKRYLTKGDVYVHADLHGASSVVIKNPSGEPIPPKTLTEAGTMAICYSAAWEAKVITTAWWVYHHQVSKTAPTGEYLSQGSFMVRGKKNYLPPLYLTMGFGFMFRLDEDSIARHADDRKVRLVDDPALSVNESSGGDDLSDIASQDQNEVAVSSSDDEDPETAFPDTQVQLIQPITRLQRVVQDPDSEETIVYSQAVKKKPTVVKPSNRKKDKSQKKQQLQQCAATTEGQPPGQRKKISKAKQRKIKQRYGDQDDEERQLRMKLLASAGKQMDAVPPGSDSAAGRPNNTTVKPTTVSHGESSEDDEADEGALDLRQKTDDAELADGKPSKNEPDGENESENEAENEAAPADDLTAILNSLTGLPVEEDVLLYAVPICAPYSTMTNYKYKVKLTPGTSKRGKAAKIALNMFQHDKSITQRERDLLRAAKDQEVARNMPGQVKMSAANLQKYRK</sequence>
<dbReference type="EMBL" id="MNPL01018181">
    <property type="protein sequence ID" value="OQR70237.1"/>
    <property type="molecule type" value="Genomic_DNA"/>
</dbReference>
<dbReference type="PANTHER" id="PTHR15239:SF6">
    <property type="entry name" value="RIBOSOME QUALITY CONTROL COMPLEX SUBUNIT NEMF"/>
    <property type="match status" value="1"/>
</dbReference>
<evidence type="ECO:0000313" key="11">
    <source>
        <dbReference type="Proteomes" id="UP000192247"/>
    </source>
</evidence>
<dbReference type="GO" id="GO:0005634">
    <property type="term" value="C:nucleus"/>
    <property type="evidence" value="ECO:0007669"/>
    <property type="project" value="UniProtKB-SubCell"/>
</dbReference>
<dbReference type="InterPro" id="IPR051608">
    <property type="entry name" value="RQC_Subunit_NEMF"/>
</dbReference>
<comment type="similarity">
    <text evidence="3">Belongs to the NEMF family.</text>
</comment>
<feature type="domain" description="NFACT RNA-binding" evidence="8">
    <location>
        <begin position="491"/>
        <end position="601"/>
    </location>
</feature>
<feature type="compositionally biased region" description="Acidic residues" evidence="7">
    <location>
        <begin position="817"/>
        <end position="826"/>
    </location>
</feature>
<dbReference type="GO" id="GO:1990116">
    <property type="term" value="P:ribosome-associated ubiquitin-dependent protein catabolic process"/>
    <property type="evidence" value="ECO:0007669"/>
    <property type="project" value="TreeGrafter"/>
</dbReference>
<organism evidence="10 11">
    <name type="scientific">Tropilaelaps mercedesae</name>
    <dbReference type="NCBI Taxonomy" id="418985"/>
    <lineage>
        <taxon>Eukaryota</taxon>
        <taxon>Metazoa</taxon>
        <taxon>Ecdysozoa</taxon>
        <taxon>Arthropoda</taxon>
        <taxon>Chelicerata</taxon>
        <taxon>Arachnida</taxon>
        <taxon>Acari</taxon>
        <taxon>Parasitiformes</taxon>
        <taxon>Mesostigmata</taxon>
        <taxon>Gamasina</taxon>
        <taxon>Dermanyssoidea</taxon>
        <taxon>Laelapidae</taxon>
        <taxon>Tropilaelaps</taxon>
    </lineage>
</organism>
<feature type="region of interest" description="Disordered" evidence="7">
    <location>
        <begin position="715"/>
        <end position="772"/>
    </location>
</feature>
<evidence type="ECO:0000256" key="6">
    <source>
        <dbReference type="ARBA" id="ARBA00023242"/>
    </source>
</evidence>
<dbReference type="STRING" id="418985.A0A1V9X9K8"/>
<dbReference type="InParanoid" id="A0A1V9X9K8"/>
<protein>
    <submittedName>
        <fullName evidence="10">Nuclear export mediator factor NEMF-like</fullName>
    </submittedName>
</protein>
<keyword evidence="6" id="KW-0539">Nucleus</keyword>
<dbReference type="FunCoup" id="A0A1V9X9K8">
    <property type="interactions" value="1397"/>
</dbReference>
<feature type="compositionally biased region" description="Basic residues" evidence="7">
    <location>
        <begin position="715"/>
        <end position="731"/>
    </location>
</feature>
<dbReference type="GO" id="GO:0072344">
    <property type="term" value="P:rescue of stalled ribosome"/>
    <property type="evidence" value="ECO:0007669"/>
    <property type="project" value="TreeGrafter"/>
</dbReference>
<dbReference type="PANTHER" id="PTHR15239">
    <property type="entry name" value="NUCLEAR EXPORT MEDIATOR FACTOR NEMF"/>
    <property type="match status" value="1"/>
</dbReference>
<feature type="compositionally biased region" description="Basic residues" evidence="7">
    <location>
        <begin position="749"/>
        <end position="763"/>
    </location>
</feature>
<feature type="compositionally biased region" description="Acidic residues" evidence="7">
    <location>
        <begin position="849"/>
        <end position="860"/>
    </location>
</feature>
<dbReference type="Pfam" id="PF05670">
    <property type="entry name" value="NFACT-R_1"/>
    <property type="match status" value="1"/>
</dbReference>
<dbReference type="GO" id="GO:0043023">
    <property type="term" value="F:ribosomal large subunit binding"/>
    <property type="evidence" value="ECO:0007669"/>
    <property type="project" value="TreeGrafter"/>
</dbReference>
<dbReference type="InterPro" id="IPR008532">
    <property type="entry name" value="NFACT_RNA-bd"/>
</dbReference>
<dbReference type="GO" id="GO:0005737">
    <property type="term" value="C:cytoplasm"/>
    <property type="evidence" value="ECO:0007669"/>
    <property type="project" value="UniProtKB-SubCell"/>
</dbReference>
<name>A0A1V9X9K8_9ACAR</name>
<dbReference type="InterPro" id="IPR021846">
    <property type="entry name" value="NFACT-C"/>
</dbReference>
<dbReference type="GO" id="GO:1990112">
    <property type="term" value="C:RQC complex"/>
    <property type="evidence" value="ECO:0007669"/>
    <property type="project" value="TreeGrafter"/>
</dbReference>
<dbReference type="AlphaFoldDB" id="A0A1V9X9K8"/>
<evidence type="ECO:0000256" key="5">
    <source>
        <dbReference type="ARBA" id="ARBA00023054"/>
    </source>
</evidence>
<proteinExistence type="inferred from homology"/>